<name>A0A835Z1G1_9STRA</name>
<feature type="compositionally biased region" description="Gly residues" evidence="1">
    <location>
        <begin position="213"/>
        <end position="245"/>
    </location>
</feature>
<feature type="region of interest" description="Disordered" evidence="1">
    <location>
        <begin position="191"/>
        <end position="250"/>
    </location>
</feature>
<proteinExistence type="predicted"/>
<protein>
    <submittedName>
        <fullName evidence="2">Uncharacterized protein</fullName>
    </submittedName>
</protein>
<dbReference type="AlphaFoldDB" id="A0A835Z1G1"/>
<evidence type="ECO:0000313" key="3">
    <source>
        <dbReference type="Proteomes" id="UP000664859"/>
    </source>
</evidence>
<gene>
    <name evidence="2" type="ORF">JKP88DRAFT_321439</name>
</gene>
<evidence type="ECO:0000256" key="1">
    <source>
        <dbReference type="SAM" id="MobiDB-lite"/>
    </source>
</evidence>
<comment type="caution">
    <text evidence="2">The sequence shown here is derived from an EMBL/GenBank/DDBJ whole genome shotgun (WGS) entry which is preliminary data.</text>
</comment>
<organism evidence="2 3">
    <name type="scientific">Tribonema minus</name>
    <dbReference type="NCBI Taxonomy" id="303371"/>
    <lineage>
        <taxon>Eukaryota</taxon>
        <taxon>Sar</taxon>
        <taxon>Stramenopiles</taxon>
        <taxon>Ochrophyta</taxon>
        <taxon>PX clade</taxon>
        <taxon>Xanthophyceae</taxon>
        <taxon>Tribonematales</taxon>
        <taxon>Tribonemataceae</taxon>
        <taxon>Tribonema</taxon>
    </lineage>
</organism>
<reference evidence="2" key="1">
    <citation type="submission" date="2021-02" db="EMBL/GenBank/DDBJ databases">
        <title>First Annotated Genome of the Yellow-green Alga Tribonema minus.</title>
        <authorList>
            <person name="Mahan K.M."/>
        </authorList>
    </citation>
    <scope>NUCLEOTIDE SEQUENCE</scope>
    <source>
        <strain evidence="2">UTEX B ZZ1240</strain>
    </source>
</reference>
<accession>A0A835Z1G1</accession>
<keyword evidence="3" id="KW-1185">Reference proteome</keyword>
<dbReference type="Proteomes" id="UP000664859">
    <property type="component" value="Unassembled WGS sequence"/>
</dbReference>
<evidence type="ECO:0000313" key="2">
    <source>
        <dbReference type="EMBL" id="KAG5181219.1"/>
    </source>
</evidence>
<sequence>MDPADAATCSVVLSEWLKAPELSHLAMASKITLRICESGELLLPLANNSPALLAFLEHHFKGRHTWGSVLSGLGARCHTGLRSPVSPALAINEAHNSSSRLAFLYSPAQISGAWVNTHHVPRVATAIHDRSPFPEALRIASVWWLDLRLAPAPLPPPGRYTVAWALCLRAPSVSDFYAHSTWVSVNGERVAKPASPTPALPRRRRSIPPGLISGHGHGLGGGDIGGGSGGGGGGSGGGGSGGGSGDHPTEYPHYCVEPVCEVTLGAGDALEAGFTDTNARTYKGGVTVLYLVLQPV</sequence>
<dbReference type="EMBL" id="JAFCMP010000334">
    <property type="protein sequence ID" value="KAG5181219.1"/>
    <property type="molecule type" value="Genomic_DNA"/>
</dbReference>